<evidence type="ECO:0000256" key="1">
    <source>
        <dbReference type="SAM" id="MobiDB-lite"/>
    </source>
</evidence>
<gene>
    <name evidence="2" type="ORF">AWB69_00301</name>
</gene>
<proteinExistence type="predicted"/>
<protein>
    <submittedName>
        <fullName evidence="2">Uncharacterized protein</fullName>
    </submittedName>
</protein>
<dbReference type="EMBL" id="FCOK02000001">
    <property type="protein sequence ID" value="SAL11409.1"/>
    <property type="molecule type" value="Genomic_DNA"/>
</dbReference>
<evidence type="ECO:0000313" key="2">
    <source>
        <dbReference type="EMBL" id="SAL11409.1"/>
    </source>
</evidence>
<dbReference type="Proteomes" id="UP000054683">
    <property type="component" value="Unassembled WGS sequence"/>
</dbReference>
<reference evidence="2 3" key="1">
    <citation type="submission" date="2016-01" db="EMBL/GenBank/DDBJ databases">
        <authorList>
            <person name="Oliw E.H."/>
        </authorList>
    </citation>
    <scope>NUCLEOTIDE SEQUENCE [LARGE SCALE GENOMIC DNA]</scope>
    <source>
        <strain evidence="2">LMG 27134</strain>
    </source>
</reference>
<name>A0A158EW61_9BURK</name>
<evidence type="ECO:0000313" key="3">
    <source>
        <dbReference type="Proteomes" id="UP000054683"/>
    </source>
</evidence>
<dbReference type="AlphaFoldDB" id="A0A158EW61"/>
<accession>A0A158EW61</accession>
<organism evidence="2 3">
    <name type="scientific">Caballeronia udeis</name>
    <dbReference type="NCBI Taxonomy" id="1232866"/>
    <lineage>
        <taxon>Bacteria</taxon>
        <taxon>Pseudomonadati</taxon>
        <taxon>Pseudomonadota</taxon>
        <taxon>Betaproteobacteria</taxon>
        <taxon>Burkholderiales</taxon>
        <taxon>Burkholderiaceae</taxon>
        <taxon>Caballeronia</taxon>
    </lineage>
</organism>
<sequence length="69" mass="7419">MASSSISDFDRDNLLALGDISKEPTGSWRAKIIGSASVSDYLASLPSVETDKRTSRRFKTSPDSQSPIA</sequence>
<feature type="region of interest" description="Disordered" evidence="1">
    <location>
        <begin position="47"/>
        <end position="69"/>
    </location>
</feature>